<evidence type="ECO:0000313" key="3">
    <source>
        <dbReference type="Proteomes" id="UP000257144"/>
    </source>
</evidence>
<dbReference type="Proteomes" id="UP000257144">
    <property type="component" value="Unassembled WGS sequence"/>
</dbReference>
<dbReference type="GO" id="GO:0016829">
    <property type="term" value="F:lyase activity"/>
    <property type="evidence" value="ECO:0007669"/>
    <property type="project" value="UniProtKB-KW"/>
</dbReference>
<dbReference type="InterPro" id="IPR011050">
    <property type="entry name" value="Pectin_lyase_fold/virulence"/>
</dbReference>
<protein>
    <submittedName>
        <fullName evidence="2">Pectate lyase</fullName>
    </submittedName>
</protein>
<name>A0A3D8GR05_9BACI</name>
<dbReference type="EMBL" id="QNQT01000004">
    <property type="protein sequence ID" value="RDU36757.1"/>
    <property type="molecule type" value="Genomic_DNA"/>
</dbReference>
<dbReference type="OrthoDB" id="2501352at2"/>
<dbReference type="Pfam" id="PF12708">
    <property type="entry name" value="Pect-lyase_RHGA_epim"/>
    <property type="match status" value="1"/>
</dbReference>
<dbReference type="SMART" id="SM00710">
    <property type="entry name" value="PbH1"/>
    <property type="match status" value="6"/>
</dbReference>
<keyword evidence="2" id="KW-0456">Lyase</keyword>
<dbReference type="SUPFAM" id="SSF51126">
    <property type="entry name" value="Pectin lyase-like"/>
    <property type="match status" value="1"/>
</dbReference>
<dbReference type="InterPro" id="IPR024535">
    <property type="entry name" value="RHGA/B-epi-like_pectate_lyase"/>
</dbReference>
<keyword evidence="3" id="KW-1185">Reference proteome</keyword>
<accession>A0A3D8GR05</accession>
<feature type="domain" description="Rhamnogalacturonase A/B/Epimerase-like pectate lyase" evidence="1">
    <location>
        <begin position="118"/>
        <end position="349"/>
    </location>
</feature>
<comment type="caution">
    <text evidence="2">The sequence shown here is derived from an EMBL/GenBank/DDBJ whole genome shotgun (WGS) entry which is preliminary data.</text>
</comment>
<sequence length="533" mass="58253">MIYLDKKHDPRKNAGLISELMDDSPNVGKAVARTEQLFMEHSADPGSYSFEPEQKRPVSGIIKQFFTTMPVFFFAKKTKAALDGSTTVVDEEGKVYPSWKCLLDEEYRHLKTVAVKEVNVEDFGAVGDGVTDNTKAFKKALGMGRVTVRIPKGIFVTNEILVPSWTCLVGEGKGKTILKLHGKAPKSSQLITNSSHWKGNRNILVEGLTLDWSVERLGNETKTAAGNNFSSCLLFANVTFGWVKDVEAINPGLHCFDVSSTIYNYSGDGYRARGGSNYIWLDGLNGYGFGDDGVTTHHSDNILISNCHMCDPSGRAHKKGFSNSNGFEADDGSRNVWLVNNSSTRCFGGIEIKAHANSSAASNVHIIGHLSVNDNRSFNWRHIGHHKSTDPVSKTAFNIKATNLVSIAPIRTNLYENSKPRALVVSGYRNVAINNFTAIGDPDYDYRGEPVMAIQYRSRNVALDNVSASGFRTAGADIKLYGGDNCTDLVAIHKLTVRNSAREAIQIGKGVQTASVGTVLVKGSENRPPKRLV</sequence>
<dbReference type="Gene3D" id="2.160.20.10">
    <property type="entry name" value="Single-stranded right-handed beta-helix, Pectin lyase-like"/>
    <property type="match status" value="1"/>
</dbReference>
<dbReference type="InterPro" id="IPR006626">
    <property type="entry name" value="PbH1"/>
</dbReference>
<reference evidence="2 3" key="1">
    <citation type="submission" date="2018-07" db="EMBL/GenBank/DDBJ databases">
        <title>Bacillus sp. YLB-04 draft genome sequence.</title>
        <authorList>
            <person name="Yu L."/>
            <person name="Tang X."/>
        </authorList>
    </citation>
    <scope>NUCLEOTIDE SEQUENCE [LARGE SCALE GENOMIC DNA]</scope>
    <source>
        <strain evidence="2 3">YLB-04</strain>
    </source>
</reference>
<evidence type="ECO:0000259" key="1">
    <source>
        <dbReference type="Pfam" id="PF12708"/>
    </source>
</evidence>
<dbReference type="RefSeq" id="WP_115452230.1">
    <property type="nucleotide sequence ID" value="NZ_QNQT01000004.1"/>
</dbReference>
<dbReference type="InterPro" id="IPR012334">
    <property type="entry name" value="Pectin_lyas_fold"/>
</dbReference>
<dbReference type="AlphaFoldDB" id="A0A3D8GR05"/>
<proteinExistence type="predicted"/>
<evidence type="ECO:0000313" key="2">
    <source>
        <dbReference type="EMBL" id="RDU36757.1"/>
    </source>
</evidence>
<organism evidence="2 3">
    <name type="scientific">Neobacillus piezotolerans</name>
    <dbReference type="NCBI Taxonomy" id="2259171"/>
    <lineage>
        <taxon>Bacteria</taxon>
        <taxon>Bacillati</taxon>
        <taxon>Bacillota</taxon>
        <taxon>Bacilli</taxon>
        <taxon>Bacillales</taxon>
        <taxon>Bacillaceae</taxon>
        <taxon>Neobacillus</taxon>
    </lineage>
</organism>
<gene>
    <name evidence="2" type="ORF">DRW41_11945</name>
</gene>